<sequence>MRRDDVGAGRDVGDLLGEGGGSGGAHRSSLNLWGIGRAGRGRFSRARGAGLSHGKARRKGLGTGQVERPGRDGNGSHGR</sequence>
<accession>A0A8H8WXW7</accession>
<reference evidence="2" key="1">
    <citation type="submission" date="2020-11" db="EMBL/GenBank/DDBJ databases">
        <title>Complete genome sequence of a novel pathogenic Methylobacterium strain isolated from rice in Vietnam.</title>
        <authorList>
            <person name="Lai K."/>
            <person name="Okazaki S."/>
            <person name="Higashi K."/>
            <person name="Mori H."/>
            <person name="Toyoda A."/>
            <person name="Kurokawa K."/>
        </authorList>
    </citation>
    <scope>NUCLEOTIDE SEQUENCE</scope>
    <source>
        <strain evidence="2">VL1</strain>
    </source>
</reference>
<dbReference type="Proteomes" id="UP000663508">
    <property type="component" value="Chromosome"/>
</dbReference>
<organism evidence="2 3">
    <name type="scientific">Methylobacterium indicum</name>
    <dbReference type="NCBI Taxonomy" id="1775910"/>
    <lineage>
        <taxon>Bacteria</taxon>
        <taxon>Pseudomonadati</taxon>
        <taxon>Pseudomonadota</taxon>
        <taxon>Alphaproteobacteria</taxon>
        <taxon>Hyphomicrobiales</taxon>
        <taxon>Methylobacteriaceae</taxon>
        <taxon>Methylobacterium</taxon>
    </lineage>
</organism>
<feature type="region of interest" description="Disordered" evidence="1">
    <location>
        <begin position="44"/>
        <end position="79"/>
    </location>
</feature>
<evidence type="ECO:0000313" key="2">
    <source>
        <dbReference type="EMBL" id="BCM86007.1"/>
    </source>
</evidence>
<feature type="region of interest" description="Disordered" evidence="1">
    <location>
        <begin position="1"/>
        <end position="31"/>
    </location>
</feature>
<evidence type="ECO:0000256" key="1">
    <source>
        <dbReference type="SAM" id="MobiDB-lite"/>
    </source>
</evidence>
<proteinExistence type="predicted"/>
<feature type="compositionally biased region" description="Basic and acidic residues" evidence="1">
    <location>
        <begin position="1"/>
        <end position="13"/>
    </location>
</feature>
<evidence type="ECO:0000313" key="3">
    <source>
        <dbReference type="Proteomes" id="UP000663508"/>
    </source>
</evidence>
<protein>
    <submittedName>
        <fullName evidence="2">Uncharacterized protein</fullName>
    </submittedName>
</protein>
<name>A0A8H8WXW7_9HYPH</name>
<dbReference type="KEGG" id="mind:mvi_44680"/>
<dbReference type="AlphaFoldDB" id="A0A8H8WXW7"/>
<gene>
    <name evidence="2" type="ORF">mvi_44680</name>
</gene>
<dbReference type="EMBL" id="AP024145">
    <property type="protein sequence ID" value="BCM86007.1"/>
    <property type="molecule type" value="Genomic_DNA"/>
</dbReference>